<dbReference type="HOGENOM" id="CLU_2544008_0_0_1"/>
<dbReference type="GeneID" id="18819273"/>
<dbReference type="RefSeq" id="XP_007318445.1">
    <property type="nucleotide sequence ID" value="XM_007318383.1"/>
</dbReference>
<dbReference type="Proteomes" id="UP000008064">
    <property type="component" value="Unassembled WGS sequence"/>
</dbReference>
<dbReference type="AlphaFoldDB" id="F8NWS7"/>
<reference evidence="1" key="1">
    <citation type="submission" date="2011-04" db="EMBL/GenBank/DDBJ databases">
        <title>Evolution of plant cell wall degrading machinery underlies the functional diversity of forest fungi.</title>
        <authorList>
            <consortium name="US DOE Joint Genome Institute (JGI-PGF)"/>
            <person name="Eastwood D.C."/>
            <person name="Floudas D."/>
            <person name="Binder M."/>
            <person name="Majcherczyk A."/>
            <person name="Schneider P."/>
            <person name="Aerts A."/>
            <person name="Asiegbu F.O."/>
            <person name="Baker S.E."/>
            <person name="Barry K."/>
            <person name="Bendiksby M."/>
            <person name="Blumentritt M."/>
            <person name="Coutinho P.M."/>
            <person name="Cullen D."/>
            <person name="Cullen D."/>
            <person name="Gathman A."/>
            <person name="Goodell B."/>
            <person name="Henrissat B."/>
            <person name="Ihrmark K."/>
            <person name="Kauserud H."/>
            <person name="Kohler A."/>
            <person name="LaButti K."/>
            <person name="Lapidus A."/>
            <person name="Lavin J.L."/>
            <person name="Lee Y.-H."/>
            <person name="Lindquist E."/>
            <person name="Lilly W."/>
            <person name="Lucas S."/>
            <person name="Morin E."/>
            <person name="Murat C."/>
            <person name="Oguiza J.A."/>
            <person name="Park J."/>
            <person name="Pisabarro A.G."/>
            <person name="Riley R."/>
            <person name="Rosling A."/>
            <person name="Salamov A."/>
            <person name="Schmidt O."/>
            <person name="Schmutz J."/>
            <person name="Skrede I."/>
            <person name="Stenlid J."/>
            <person name="Wiebenga A."/>
            <person name="Xie X."/>
            <person name="Kues U."/>
            <person name="Hibbett D.S."/>
            <person name="Hoffmeister D."/>
            <person name="Hogberg N."/>
            <person name="Martin F."/>
            <person name="Grigoriev I.V."/>
            <person name="Watkinson S.C."/>
        </authorList>
    </citation>
    <scope>NUCLEOTIDE SEQUENCE</scope>
    <source>
        <strain evidence="1">S7.9</strain>
    </source>
</reference>
<gene>
    <name evidence="1" type="ORF">SERLADRAFT_467692</name>
</gene>
<proteinExistence type="predicted"/>
<evidence type="ECO:0000313" key="1">
    <source>
        <dbReference type="EMBL" id="EGO24426.1"/>
    </source>
</evidence>
<dbReference type="EMBL" id="GL945434">
    <property type="protein sequence ID" value="EGO24426.1"/>
    <property type="molecule type" value="Genomic_DNA"/>
</dbReference>
<name>F8NWS7_SERL9</name>
<organism>
    <name type="scientific">Serpula lacrymans var. lacrymans (strain S7.9)</name>
    <name type="common">Dry rot fungus</name>
    <dbReference type="NCBI Taxonomy" id="578457"/>
    <lineage>
        <taxon>Eukaryota</taxon>
        <taxon>Fungi</taxon>
        <taxon>Dikarya</taxon>
        <taxon>Basidiomycota</taxon>
        <taxon>Agaricomycotina</taxon>
        <taxon>Agaricomycetes</taxon>
        <taxon>Agaricomycetidae</taxon>
        <taxon>Boletales</taxon>
        <taxon>Coniophorineae</taxon>
        <taxon>Serpulaceae</taxon>
        <taxon>Serpula</taxon>
    </lineage>
</organism>
<protein>
    <submittedName>
        <fullName evidence="1">Uncharacterized protein</fullName>
    </submittedName>
</protein>
<accession>F8NWS7</accession>
<dbReference type="KEGG" id="sla:SERLADRAFT_467692"/>
<sequence>MIIELSPCTICRSRRAHKHAIVSFGSLDIFSTTRFQDILILCWYSDNTITQGRNVQGITWSEKSGICNFNLFLQTIKRFTAER</sequence>